<dbReference type="SUPFAM" id="SSF75304">
    <property type="entry name" value="Amidase signature (AS) enzymes"/>
    <property type="match status" value="1"/>
</dbReference>
<evidence type="ECO:0000313" key="3">
    <source>
        <dbReference type="Proteomes" id="UP001500359"/>
    </source>
</evidence>
<keyword evidence="3" id="KW-1185">Reference proteome</keyword>
<dbReference type="PANTHER" id="PTHR46310">
    <property type="entry name" value="AMIDASE 1"/>
    <property type="match status" value="1"/>
</dbReference>
<dbReference type="InterPro" id="IPR023631">
    <property type="entry name" value="Amidase_dom"/>
</dbReference>
<dbReference type="NCBIfam" id="NF006169">
    <property type="entry name" value="PRK08310.1"/>
    <property type="match status" value="1"/>
</dbReference>
<name>A0ABN1LC03_9ALTE</name>
<proteinExistence type="predicted"/>
<accession>A0ABN1LC03</accession>
<evidence type="ECO:0000313" key="2">
    <source>
        <dbReference type="EMBL" id="GAA0852199.1"/>
    </source>
</evidence>
<dbReference type="Gene3D" id="3.90.1300.10">
    <property type="entry name" value="Amidase signature (AS) domain"/>
    <property type="match status" value="1"/>
</dbReference>
<gene>
    <name evidence="2" type="ORF">GCM10009114_01510</name>
</gene>
<dbReference type="PANTHER" id="PTHR46310:SF7">
    <property type="entry name" value="AMIDASE 1"/>
    <property type="match status" value="1"/>
</dbReference>
<evidence type="ECO:0000259" key="1">
    <source>
        <dbReference type="Pfam" id="PF01425"/>
    </source>
</evidence>
<organism evidence="2 3">
    <name type="scientific">Aliiglaciecola litoralis</name>
    <dbReference type="NCBI Taxonomy" id="582857"/>
    <lineage>
        <taxon>Bacteria</taxon>
        <taxon>Pseudomonadati</taxon>
        <taxon>Pseudomonadota</taxon>
        <taxon>Gammaproteobacteria</taxon>
        <taxon>Alteromonadales</taxon>
        <taxon>Alteromonadaceae</taxon>
        <taxon>Aliiglaciecola</taxon>
    </lineage>
</organism>
<reference evidence="2 3" key="1">
    <citation type="journal article" date="2019" name="Int. J. Syst. Evol. Microbiol.">
        <title>The Global Catalogue of Microorganisms (GCM) 10K type strain sequencing project: providing services to taxonomists for standard genome sequencing and annotation.</title>
        <authorList>
            <consortium name="The Broad Institute Genomics Platform"/>
            <consortium name="The Broad Institute Genome Sequencing Center for Infectious Disease"/>
            <person name="Wu L."/>
            <person name="Ma J."/>
        </authorList>
    </citation>
    <scope>NUCLEOTIDE SEQUENCE [LARGE SCALE GENOMIC DNA]</scope>
    <source>
        <strain evidence="2 3">JCM 15896</strain>
    </source>
</reference>
<dbReference type="RefSeq" id="WP_343855658.1">
    <property type="nucleotide sequence ID" value="NZ_BAAAFD010000001.1"/>
</dbReference>
<dbReference type="Pfam" id="PF01425">
    <property type="entry name" value="Amidase"/>
    <property type="match status" value="1"/>
</dbReference>
<protein>
    <submittedName>
        <fullName evidence="2">Amidase</fullName>
    </submittedName>
</protein>
<dbReference type="InterPro" id="IPR036928">
    <property type="entry name" value="AS_sf"/>
</dbReference>
<dbReference type="EMBL" id="BAAAFD010000001">
    <property type="protein sequence ID" value="GAA0852199.1"/>
    <property type="molecule type" value="Genomic_DNA"/>
</dbReference>
<comment type="caution">
    <text evidence="2">The sequence shown here is derived from an EMBL/GenBank/DDBJ whole genome shotgun (WGS) entry which is preliminary data.</text>
</comment>
<sequence>MEISHNNPFVLITDITAKHRKTDKLPIQAWPLAIKDVIDIAGFPTAAGNPTWLHTHSVPQTTASIVTKLVDAGAKIVGKTITDELTYSLDGQNIHYPPLTNSRDCKRICGGSSSGSAIAVATGKARIGLGTDTGGSVRVPASYNGLVGFRPTHGVIDNQGVVALAPQFDTLGWITRTITDTLTVAEVIFDETFDTPLEHPFVLSTMLSICEQPDEIEQTLKQVLSAPLTINSSITKSLLLESAEAFRVLQGREVWQTHGPWITQHQPTFAKDIEARFVWASKLTLAQEKQAKQVQLKLQRLIESMFVDGHYLLFPTTPGPAPWSSFTTKEASDYRELLMAFTCISGLTGTPQVQLPLYAKTNAPTGVSLLGPKGSDLSLIRQAKFLMERYHEI</sequence>
<feature type="domain" description="Amidase" evidence="1">
    <location>
        <begin position="17"/>
        <end position="192"/>
    </location>
</feature>
<dbReference type="Proteomes" id="UP001500359">
    <property type="component" value="Unassembled WGS sequence"/>
</dbReference>